<evidence type="ECO:0000256" key="4">
    <source>
        <dbReference type="ARBA" id="ARBA00022741"/>
    </source>
</evidence>
<evidence type="ECO:0000256" key="9">
    <source>
        <dbReference type="RuleBase" id="RU363036"/>
    </source>
</evidence>
<dbReference type="EC" id="6.1.1.2" evidence="2 8"/>
<dbReference type="InterPro" id="IPR014729">
    <property type="entry name" value="Rossmann-like_a/b/a_fold"/>
</dbReference>
<dbReference type="AlphaFoldDB" id="A0A2H0YTY4"/>
<evidence type="ECO:0000313" key="10">
    <source>
        <dbReference type="EMBL" id="PIS41749.1"/>
    </source>
</evidence>
<dbReference type="PROSITE" id="PS00178">
    <property type="entry name" value="AA_TRNA_LIGASE_I"/>
    <property type="match status" value="1"/>
</dbReference>
<dbReference type="InterPro" id="IPR001412">
    <property type="entry name" value="aa-tRNA-synth_I_CS"/>
</dbReference>
<reference evidence="11" key="1">
    <citation type="submission" date="2017-09" db="EMBL/GenBank/DDBJ databases">
        <title>Depth-based differentiation of microbial function through sediment-hosted aquifers and enrichment of novel symbionts in the deep terrestrial subsurface.</title>
        <authorList>
            <person name="Probst A.J."/>
            <person name="Ladd B."/>
            <person name="Jarett J.K."/>
            <person name="Geller-Mcgrath D.E."/>
            <person name="Sieber C.M.K."/>
            <person name="Emerson J.B."/>
            <person name="Anantharaman K."/>
            <person name="Thomas B.C."/>
            <person name="Malmstrom R."/>
            <person name="Stieglmeier M."/>
            <person name="Klingl A."/>
            <person name="Woyke T."/>
            <person name="Ryan C.M."/>
            <person name="Banfield J.F."/>
        </authorList>
    </citation>
    <scope>NUCLEOTIDE SEQUENCE [LARGE SCALE GENOMIC DNA]</scope>
</reference>
<dbReference type="PANTHER" id="PTHR43766:SF1">
    <property type="entry name" value="TRYPTOPHAN--TRNA LIGASE, MITOCHONDRIAL"/>
    <property type="match status" value="1"/>
</dbReference>
<dbReference type="GO" id="GO:0005524">
    <property type="term" value="F:ATP binding"/>
    <property type="evidence" value="ECO:0007669"/>
    <property type="project" value="UniProtKB-KW"/>
</dbReference>
<evidence type="ECO:0000256" key="2">
    <source>
        <dbReference type="ARBA" id="ARBA00013161"/>
    </source>
</evidence>
<organism evidence="10 11">
    <name type="scientific">Candidatus Kerfeldbacteria bacterium CG08_land_8_20_14_0_20_42_7</name>
    <dbReference type="NCBI Taxonomy" id="2014245"/>
    <lineage>
        <taxon>Bacteria</taxon>
        <taxon>Candidatus Kerfeldiibacteriota</taxon>
    </lineage>
</organism>
<proteinExistence type="inferred from homology"/>
<evidence type="ECO:0000256" key="5">
    <source>
        <dbReference type="ARBA" id="ARBA00022840"/>
    </source>
</evidence>
<dbReference type="GO" id="GO:0004830">
    <property type="term" value="F:tryptophan-tRNA ligase activity"/>
    <property type="evidence" value="ECO:0007669"/>
    <property type="project" value="UniProtKB-UniRule"/>
</dbReference>
<dbReference type="Gene3D" id="1.10.240.10">
    <property type="entry name" value="Tyrosyl-Transfer RNA Synthetase"/>
    <property type="match status" value="1"/>
</dbReference>
<dbReference type="GO" id="GO:0006436">
    <property type="term" value="P:tryptophanyl-tRNA aminoacylation"/>
    <property type="evidence" value="ECO:0007669"/>
    <property type="project" value="UniProtKB-UniRule"/>
</dbReference>
<dbReference type="PANTHER" id="PTHR43766">
    <property type="entry name" value="TRYPTOPHAN--TRNA LIGASE, MITOCHONDRIAL"/>
    <property type="match status" value="1"/>
</dbReference>
<dbReference type="PRINTS" id="PR01039">
    <property type="entry name" value="TRNASYNTHTRP"/>
</dbReference>
<accession>A0A2H0YTY4</accession>
<keyword evidence="5 9" id="KW-0067">ATP-binding</keyword>
<dbReference type="SUPFAM" id="SSF52374">
    <property type="entry name" value="Nucleotidylyl transferase"/>
    <property type="match status" value="1"/>
</dbReference>
<evidence type="ECO:0000256" key="3">
    <source>
        <dbReference type="ARBA" id="ARBA00022598"/>
    </source>
</evidence>
<evidence type="ECO:0000256" key="8">
    <source>
        <dbReference type="NCBIfam" id="TIGR00233"/>
    </source>
</evidence>
<keyword evidence="4 9" id="KW-0547">Nucleotide-binding</keyword>
<dbReference type="GO" id="GO:0005829">
    <property type="term" value="C:cytosol"/>
    <property type="evidence" value="ECO:0007669"/>
    <property type="project" value="TreeGrafter"/>
</dbReference>
<evidence type="ECO:0000256" key="6">
    <source>
        <dbReference type="ARBA" id="ARBA00022917"/>
    </source>
</evidence>
<dbReference type="InterPro" id="IPR002305">
    <property type="entry name" value="aa-tRNA-synth_Ic"/>
</dbReference>
<dbReference type="Pfam" id="PF00579">
    <property type="entry name" value="tRNA-synt_1b"/>
    <property type="match status" value="1"/>
</dbReference>
<sequence length="314" mass="35327">MNKKPRIVSGIQPSGKLHIGNYLGAVRQFIELQDSGLYDCFFFIADLHSLSENYDPAQKQRDVYDLLASLLALGLNPDKSTIFLQSQIIGHTDLGWLFATVMPIAELKRMTQYKDKAGRQKNNINAALLTYPLLQAADVLIYNGELVPVGQDQEQHIELIRVVAKKMNTKFKTSFPESKPLFTKTPKIMSLRDPQKKMSKSLGDAHVLNIFDEPDVIRKKLQKAITGNDAKSTDAKGFLELYAQFIGKPDGQFSDMKKNLAERIILTFNDARKQYTALLTQQTALDKILDKGRARAQPIATETLNQTKQKMGLL</sequence>
<dbReference type="Gene3D" id="3.40.50.620">
    <property type="entry name" value="HUPs"/>
    <property type="match status" value="1"/>
</dbReference>
<name>A0A2H0YTY4_9BACT</name>
<evidence type="ECO:0000313" key="11">
    <source>
        <dbReference type="Proteomes" id="UP000228711"/>
    </source>
</evidence>
<gene>
    <name evidence="10" type="primary">trpS</name>
    <name evidence="10" type="ORF">COT25_01425</name>
</gene>
<comment type="similarity">
    <text evidence="1 9">Belongs to the class-I aminoacyl-tRNA synthetase family.</text>
</comment>
<keyword evidence="6 9" id="KW-0648">Protein biosynthesis</keyword>
<keyword evidence="3 9" id="KW-0436">Ligase</keyword>
<comment type="caution">
    <text evidence="10">The sequence shown here is derived from an EMBL/GenBank/DDBJ whole genome shotgun (WGS) entry which is preliminary data.</text>
</comment>
<dbReference type="InterPro" id="IPR002306">
    <property type="entry name" value="Trp-tRNA-ligase"/>
</dbReference>
<dbReference type="InterPro" id="IPR050203">
    <property type="entry name" value="Trp-tRNA_synthetase"/>
</dbReference>
<keyword evidence="7 9" id="KW-0030">Aminoacyl-tRNA synthetase</keyword>
<dbReference type="CDD" id="cd00806">
    <property type="entry name" value="TrpRS_core"/>
    <property type="match status" value="1"/>
</dbReference>
<evidence type="ECO:0000256" key="1">
    <source>
        <dbReference type="ARBA" id="ARBA00005594"/>
    </source>
</evidence>
<protein>
    <recommendedName>
        <fullName evidence="2 8">Tryptophan--tRNA ligase</fullName>
        <ecNumber evidence="2 8">6.1.1.2</ecNumber>
    </recommendedName>
</protein>
<evidence type="ECO:0000256" key="7">
    <source>
        <dbReference type="ARBA" id="ARBA00023146"/>
    </source>
</evidence>
<dbReference type="Proteomes" id="UP000228711">
    <property type="component" value="Unassembled WGS sequence"/>
</dbReference>
<dbReference type="NCBIfam" id="TIGR00233">
    <property type="entry name" value="trpS"/>
    <property type="match status" value="1"/>
</dbReference>
<dbReference type="EMBL" id="PEXV01000054">
    <property type="protein sequence ID" value="PIS41749.1"/>
    <property type="molecule type" value="Genomic_DNA"/>
</dbReference>